<organism evidence="3 4">
    <name type="scientific">Rotaria sordida</name>
    <dbReference type="NCBI Taxonomy" id="392033"/>
    <lineage>
        <taxon>Eukaryota</taxon>
        <taxon>Metazoa</taxon>
        <taxon>Spiralia</taxon>
        <taxon>Gnathifera</taxon>
        <taxon>Rotifera</taxon>
        <taxon>Eurotatoria</taxon>
        <taxon>Bdelloidea</taxon>
        <taxon>Philodinida</taxon>
        <taxon>Philodinidae</taxon>
        <taxon>Rotaria</taxon>
    </lineage>
</organism>
<name>A0A813VSA7_9BILA</name>
<feature type="region of interest" description="Disordered" evidence="2">
    <location>
        <begin position="32"/>
        <end position="59"/>
    </location>
</feature>
<dbReference type="Proteomes" id="UP000663864">
    <property type="component" value="Unassembled WGS sequence"/>
</dbReference>
<accession>A0A813VSA7</accession>
<evidence type="ECO:0008006" key="5">
    <source>
        <dbReference type="Google" id="ProtNLM"/>
    </source>
</evidence>
<sequence>MSYEQFHNMTSEQKDRMCDGDELRQRIRQYEMKENNNDAITNNSLKRHATSERPRYSNDDEIICDNNELNTGWTTVRSYKQKKKFNDKDDRNPSQSTRTFTNTTHQRQGNHQQNVLSNNINNNSIRRNNNNMKISNQALVYAADYHYSSFKLECESKLNDKKQGVKMVNELMKYIKIDFLRAYPLFTKPLLVDLWWIDSEGNLQMIIKTTELYIYLCNKNRYPNELFNFKIKPNPPAHLPPQHVVILKWVRNSIADNDIREELNMTYKSIHSISTMNGTLNDRTRHVKIELLDKTEYELILNNKKISLMGQMFDVAEFLPASKILICGRCNKPGHTKRICQNSTFDICRRCGGDRSNAEAHNDCQIKCHHCVGQHISTDYKCSLMEEFRRELINELKKHPEKLPQHIQLFIPTEYRNKEDKTKYIQNTSSYQQKEQNLNLNNQSIWPTLTYTSQDMNNPMNINLRESVRLLNNELQGMKKKYENDLQKLKDKYKEHLDTLNQTWLIMHQQHQTSQQMTIYEALNKIKTNNNDYNEAIHQLENQIEYLQEAESFFTTHINSLQQLVDKQNEILNKALDSLFKDPNV</sequence>
<feature type="compositionally biased region" description="Basic and acidic residues" evidence="2">
    <location>
        <begin position="49"/>
        <end position="58"/>
    </location>
</feature>
<keyword evidence="1" id="KW-0175">Coiled coil</keyword>
<evidence type="ECO:0000313" key="3">
    <source>
        <dbReference type="EMBL" id="CAF0847435.1"/>
    </source>
</evidence>
<dbReference type="AlphaFoldDB" id="A0A813VSA7"/>
<evidence type="ECO:0000256" key="1">
    <source>
        <dbReference type="SAM" id="Coils"/>
    </source>
</evidence>
<feature type="region of interest" description="Disordered" evidence="2">
    <location>
        <begin position="1"/>
        <end position="20"/>
    </location>
</feature>
<feature type="region of interest" description="Disordered" evidence="2">
    <location>
        <begin position="82"/>
        <end position="111"/>
    </location>
</feature>
<proteinExistence type="predicted"/>
<reference evidence="3" key="1">
    <citation type="submission" date="2021-02" db="EMBL/GenBank/DDBJ databases">
        <authorList>
            <person name="Nowell W R."/>
        </authorList>
    </citation>
    <scope>NUCLEOTIDE SEQUENCE</scope>
</reference>
<protein>
    <recommendedName>
        <fullName evidence="5">CCHC-type domain-containing protein</fullName>
    </recommendedName>
</protein>
<feature type="compositionally biased region" description="Polar residues" evidence="2">
    <location>
        <begin position="93"/>
        <end position="111"/>
    </location>
</feature>
<feature type="compositionally biased region" description="Polar residues" evidence="2">
    <location>
        <begin position="1"/>
        <end position="11"/>
    </location>
</feature>
<evidence type="ECO:0000313" key="4">
    <source>
        <dbReference type="Proteomes" id="UP000663864"/>
    </source>
</evidence>
<feature type="coiled-coil region" evidence="1">
    <location>
        <begin position="461"/>
        <end position="550"/>
    </location>
</feature>
<evidence type="ECO:0000256" key="2">
    <source>
        <dbReference type="SAM" id="MobiDB-lite"/>
    </source>
</evidence>
<gene>
    <name evidence="3" type="ORF">ZHD862_LOCUS4701</name>
</gene>
<comment type="caution">
    <text evidence="3">The sequence shown here is derived from an EMBL/GenBank/DDBJ whole genome shotgun (WGS) entry which is preliminary data.</text>
</comment>
<dbReference type="EMBL" id="CAJNOT010000117">
    <property type="protein sequence ID" value="CAF0847435.1"/>
    <property type="molecule type" value="Genomic_DNA"/>
</dbReference>